<evidence type="ECO:0000259" key="5">
    <source>
        <dbReference type="Pfam" id="PF01593"/>
    </source>
</evidence>
<dbReference type="Proteomes" id="UP001595699">
    <property type="component" value="Unassembled WGS sequence"/>
</dbReference>
<name>A0ABV7YJ96_9ACTN</name>
<dbReference type="PRINTS" id="PR00419">
    <property type="entry name" value="ADXRDTASE"/>
</dbReference>
<dbReference type="PANTHER" id="PTHR43734:SF1">
    <property type="entry name" value="PHYTOENE DESATURASE"/>
    <property type="match status" value="1"/>
</dbReference>
<dbReference type="SUPFAM" id="SSF51905">
    <property type="entry name" value="FAD/NAD(P)-binding domain"/>
    <property type="match status" value="1"/>
</dbReference>
<comment type="similarity">
    <text evidence="4">Belongs to the carotenoid/retinoid oxidoreductase family.</text>
</comment>
<accession>A0ABV7YJ96</accession>
<dbReference type="InterPro" id="IPR014105">
    <property type="entry name" value="Carotenoid/retinoid_OxRdtase"/>
</dbReference>
<feature type="domain" description="Amine oxidase" evidence="5">
    <location>
        <begin position="11"/>
        <end position="482"/>
    </location>
</feature>
<evidence type="ECO:0000313" key="7">
    <source>
        <dbReference type="Proteomes" id="UP001595699"/>
    </source>
</evidence>
<evidence type="ECO:0000256" key="3">
    <source>
        <dbReference type="ARBA" id="ARBA00023002"/>
    </source>
</evidence>
<protein>
    <submittedName>
        <fullName evidence="6">Phytoene desaturase family protein</fullName>
        <ecNumber evidence="6">1.-.-.-</ecNumber>
    </submittedName>
</protein>
<comment type="caution">
    <text evidence="6">The sequence shown here is derived from an EMBL/GenBank/DDBJ whole genome shotgun (WGS) entry which is preliminary data.</text>
</comment>
<dbReference type="InterPro" id="IPR036188">
    <property type="entry name" value="FAD/NAD-bd_sf"/>
</dbReference>
<dbReference type="PANTHER" id="PTHR43734">
    <property type="entry name" value="PHYTOENE DESATURASE"/>
    <property type="match status" value="1"/>
</dbReference>
<comment type="pathway">
    <text evidence="1 4">Carotenoid biosynthesis.</text>
</comment>
<evidence type="ECO:0000256" key="4">
    <source>
        <dbReference type="RuleBase" id="RU362075"/>
    </source>
</evidence>
<dbReference type="GO" id="GO:0016491">
    <property type="term" value="F:oxidoreductase activity"/>
    <property type="evidence" value="ECO:0007669"/>
    <property type="project" value="UniProtKB-KW"/>
</dbReference>
<dbReference type="NCBIfam" id="TIGR02734">
    <property type="entry name" value="crtI_fam"/>
    <property type="match status" value="1"/>
</dbReference>
<proteinExistence type="inferred from homology"/>
<organism evidence="6 7">
    <name type="scientific">Tenggerimyces flavus</name>
    <dbReference type="NCBI Taxonomy" id="1708749"/>
    <lineage>
        <taxon>Bacteria</taxon>
        <taxon>Bacillati</taxon>
        <taxon>Actinomycetota</taxon>
        <taxon>Actinomycetes</taxon>
        <taxon>Propionibacteriales</taxon>
        <taxon>Nocardioidaceae</taxon>
        <taxon>Tenggerimyces</taxon>
    </lineage>
</organism>
<dbReference type="EMBL" id="JBHRZH010000023">
    <property type="protein sequence ID" value="MFC3764155.1"/>
    <property type="molecule type" value="Genomic_DNA"/>
</dbReference>
<dbReference type="RefSeq" id="WP_205114824.1">
    <property type="nucleotide sequence ID" value="NZ_JAFBCM010000001.1"/>
</dbReference>
<evidence type="ECO:0000256" key="2">
    <source>
        <dbReference type="ARBA" id="ARBA00022746"/>
    </source>
</evidence>
<reference evidence="7" key="1">
    <citation type="journal article" date="2019" name="Int. J. Syst. Evol. Microbiol.">
        <title>The Global Catalogue of Microorganisms (GCM) 10K type strain sequencing project: providing services to taxonomists for standard genome sequencing and annotation.</title>
        <authorList>
            <consortium name="The Broad Institute Genomics Platform"/>
            <consortium name="The Broad Institute Genome Sequencing Center for Infectious Disease"/>
            <person name="Wu L."/>
            <person name="Ma J."/>
        </authorList>
    </citation>
    <scope>NUCLEOTIDE SEQUENCE [LARGE SCALE GENOMIC DNA]</scope>
    <source>
        <strain evidence="7">CGMCC 4.7241</strain>
    </source>
</reference>
<dbReference type="Gene3D" id="3.50.50.60">
    <property type="entry name" value="FAD/NAD(P)-binding domain"/>
    <property type="match status" value="2"/>
</dbReference>
<keyword evidence="3 4" id="KW-0560">Oxidoreductase</keyword>
<evidence type="ECO:0000313" key="6">
    <source>
        <dbReference type="EMBL" id="MFC3764155.1"/>
    </source>
</evidence>
<dbReference type="InterPro" id="IPR002937">
    <property type="entry name" value="Amino_oxidase"/>
</dbReference>
<keyword evidence="2 4" id="KW-0125">Carotenoid biosynthesis</keyword>
<dbReference type="EC" id="1.-.-.-" evidence="6"/>
<evidence type="ECO:0000256" key="1">
    <source>
        <dbReference type="ARBA" id="ARBA00004829"/>
    </source>
</evidence>
<gene>
    <name evidence="6" type="primary">crtI</name>
    <name evidence="6" type="ORF">ACFOUW_25195</name>
</gene>
<sequence length="485" mass="52921">MKRVVVVGAGLGGLSAACHLAGAGHQVTVVERHAHPGGRAGRLTRDGFSFDTGPTVLTMPDLVAEAFHAVGAEMDEHVRLRPLDPAYRANFADGSTIHVRHGREAMAAEIREQCGPGDEEAFHRFCAWLERLYQLEMPKFIARNYDHPWDLARPIQPAIALLKLRALGKLANAVKRYFRDERLQRLFSFQAMYAGLAPQEALAIFAVITYMDSVAGVYFPDGGIAAVPHAMAAAAEKAGVEFRYNAPVRQVLHDSDVRGVQLVDGETIEADAVVVNADLPGAYDLLPKLTLPRPLRSPEFSPSALVWHVGVRGLPPDDVAHHNIHFAAEWESSFRSLLRDGRMMPDPSVLVSVPSRTDPSLAPPGDSTLYVLEPVPNLAAGKVDWSRERDASRERLAARLETWGYPTDVVAEELVDPHDWARQGMGAGTPFSMSHRFFQSGPFRPSNLDRRVRGLVFVGTGTVPGVGVPMVLVSGKLAAERVNAL</sequence>
<keyword evidence="7" id="KW-1185">Reference proteome</keyword>
<dbReference type="Pfam" id="PF01593">
    <property type="entry name" value="Amino_oxidase"/>
    <property type="match status" value="1"/>
</dbReference>
<dbReference type="PROSITE" id="PS51257">
    <property type="entry name" value="PROKAR_LIPOPROTEIN"/>
    <property type="match status" value="1"/>
</dbReference>